<organism evidence="3 4">
    <name type="scientific">Variovorax humicola</name>
    <dbReference type="NCBI Taxonomy" id="1769758"/>
    <lineage>
        <taxon>Bacteria</taxon>
        <taxon>Pseudomonadati</taxon>
        <taxon>Pseudomonadota</taxon>
        <taxon>Betaproteobacteria</taxon>
        <taxon>Burkholderiales</taxon>
        <taxon>Comamonadaceae</taxon>
        <taxon>Variovorax</taxon>
    </lineage>
</organism>
<dbReference type="InterPro" id="IPR052563">
    <property type="entry name" value="FliK"/>
</dbReference>
<keyword evidence="3" id="KW-0966">Cell projection</keyword>
<feature type="region of interest" description="Disordered" evidence="1">
    <location>
        <begin position="1"/>
        <end position="30"/>
    </location>
</feature>
<dbReference type="CDD" id="cd17470">
    <property type="entry name" value="T3SS_Flik_C"/>
    <property type="match status" value="1"/>
</dbReference>
<dbReference type="Proteomes" id="UP001363010">
    <property type="component" value="Unassembled WGS sequence"/>
</dbReference>
<keyword evidence="4" id="KW-1185">Reference proteome</keyword>
<name>A0ABU8W800_9BURK</name>
<sequence>MEVSRGAQPQAPPATSATLARGKPAPADAAGSFGAVFASVEDTSAADARAAADGAAAPADGAARPPGKKALRDTDAAAVAEAPNTASPPAPVDPSALLLAQGALAGAAATVPAAAPEPTAVNVKATAGSKAVAGVGTAPRETAAASLVAAFNANVGSSTQAGPSKPALAHDAAALSAEPAAPAATPSSAMTAATAAAQADAKASAQAAATTKATVDGAAATAMPAIVSEVASETPATWRRIERANDSSAVHTGQASGIDATTATQPLVAPPDAAGATAHGAGAGMMERMVEQVSWWMAQGHQGAELKVELPGGAPVSVSVQVQGNEAQVAFRSDHPAARQWLGDAMPQLRQMLGNEGLMLSGASVGGSDAGAPQDNAPDARRTSHATTGIGGAATVEAATRAAVRPGVAVQRALDLYV</sequence>
<evidence type="ECO:0000259" key="2">
    <source>
        <dbReference type="Pfam" id="PF02120"/>
    </source>
</evidence>
<dbReference type="EMBL" id="JBBKZV010000024">
    <property type="protein sequence ID" value="MEJ8825678.1"/>
    <property type="molecule type" value="Genomic_DNA"/>
</dbReference>
<feature type="domain" description="Flagellar hook-length control protein-like C-terminal" evidence="2">
    <location>
        <begin position="291"/>
        <end position="369"/>
    </location>
</feature>
<dbReference type="PANTHER" id="PTHR37533:SF2">
    <property type="entry name" value="FLAGELLAR HOOK-LENGTH CONTROL PROTEIN"/>
    <property type="match status" value="1"/>
</dbReference>
<evidence type="ECO:0000256" key="1">
    <source>
        <dbReference type="SAM" id="MobiDB-lite"/>
    </source>
</evidence>
<gene>
    <name evidence="3" type="ORF">WKW80_27230</name>
</gene>
<comment type="caution">
    <text evidence="3">The sequence shown here is derived from an EMBL/GenBank/DDBJ whole genome shotgun (WGS) entry which is preliminary data.</text>
</comment>
<reference evidence="3 4" key="1">
    <citation type="submission" date="2024-03" db="EMBL/GenBank/DDBJ databases">
        <title>Novel species of the genus Variovorax.</title>
        <authorList>
            <person name="Liu Q."/>
            <person name="Xin Y.-H."/>
        </authorList>
    </citation>
    <scope>NUCLEOTIDE SEQUENCE [LARGE SCALE GENOMIC DNA]</scope>
    <source>
        <strain evidence="3 4">KACC 18501</strain>
    </source>
</reference>
<protein>
    <submittedName>
        <fullName evidence="3">Flagellar hook-length control protein FliK</fullName>
    </submittedName>
</protein>
<keyword evidence="3" id="KW-0969">Cilium</keyword>
<proteinExistence type="predicted"/>
<accession>A0ABU8W800</accession>
<feature type="region of interest" description="Disordered" evidence="1">
    <location>
        <begin position="47"/>
        <end position="93"/>
    </location>
</feature>
<dbReference type="Gene3D" id="3.30.750.140">
    <property type="match status" value="1"/>
</dbReference>
<evidence type="ECO:0000313" key="3">
    <source>
        <dbReference type="EMBL" id="MEJ8825678.1"/>
    </source>
</evidence>
<dbReference type="PANTHER" id="PTHR37533">
    <property type="entry name" value="FLAGELLAR HOOK-LENGTH CONTROL PROTEIN"/>
    <property type="match status" value="1"/>
</dbReference>
<feature type="compositionally biased region" description="Low complexity" evidence="1">
    <location>
        <begin position="47"/>
        <end position="65"/>
    </location>
</feature>
<feature type="region of interest" description="Disordered" evidence="1">
    <location>
        <begin position="364"/>
        <end position="389"/>
    </location>
</feature>
<keyword evidence="3" id="KW-0282">Flagellum</keyword>
<dbReference type="RefSeq" id="WP_340366704.1">
    <property type="nucleotide sequence ID" value="NZ_JBBKZV010000024.1"/>
</dbReference>
<dbReference type="Pfam" id="PF02120">
    <property type="entry name" value="Flg_hook"/>
    <property type="match status" value="1"/>
</dbReference>
<dbReference type="InterPro" id="IPR038610">
    <property type="entry name" value="FliK-like_C_sf"/>
</dbReference>
<evidence type="ECO:0000313" key="4">
    <source>
        <dbReference type="Proteomes" id="UP001363010"/>
    </source>
</evidence>
<dbReference type="InterPro" id="IPR021136">
    <property type="entry name" value="Flagellar_hook_control-like_C"/>
</dbReference>